<evidence type="ECO:0000256" key="2">
    <source>
        <dbReference type="ARBA" id="ARBA00002364"/>
    </source>
</evidence>
<dbReference type="PROSITE" id="PS00857">
    <property type="entry name" value="PREPHENATE_DEHYDR_1"/>
    <property type="match status" value="1"/>
</dbReference>
<dbReference type="Proteomes" id="UP000779070">
    <property type="component" value="Unassembled WGS sequence"/>
</dbReference>
<evidence type="ECO:0000313" key="23">
    <source>
        <dbReference type="EMBL" id="MBN3578134.1"/>
    </source>
</evidence>
<organism evidence="23 24">
    <name type="scientific">Vibrio neptunius</name>
    <dbReference type="NCBI Taxonomy" id="170651"/>
    <lineage>
        <taxon>Bacteria</taxon>
        <taxon>Pseudomonadati</taxon>
        <taxon>Pseudomonadota</taxon>
        <taxon>Gammaproteobacteria</taxon>
        <taxon>Vibrionales</taxon>
        <taxon>Vibrionaceae</taxon>
        <taxon>Vibrio</taxon>
    </lineage>
</organism>
<comment type="subcellular location">
    <subcellularLocation>
        <location evidence="3">Cytoplasm</location>
    </subcellularLocation>
</comment>
<dbReference type="Gene3D" id="1.20.59.10">
    <property type="entry name" value="Chorismate mutase"/>
    <property type="match status" value="1"/>
</dbReference>
<dbReference type="PROSITE" id="PS51171">
    <property type="entry name" value="PREPHENATE_DEHYDR_3"/>
    <property type="match status" value="1"/>
</dbReference>
<keyword evidence="9" id="KW-0963">Cytoplasm</keyword>
<evidence type="ECO:0000256" key="3">
    <source>
        <dbReference type="ARBA" id="ARBA00004496"/>
    </source>
</evidence>
<comment type="function">
    <text evidence="2">Catalyzes the Claisen rearrangement of chorismate to prephenate and the decarboxylation/dehydration of prephenate to phenylpyruvate.</text>
</comment>
<feature type="coiled-coil region" evidence="19">
    <location>
        <begin position="8"/>
        <end position="35"/>
    </location>
</feature>
<dbReference type="InterPro" id="IPR010952">
    <property type="entry name" value="CM_P_1"/>
</dbReference>
<evidence type="ECO:0000256" key="16">
    <source>
        <dbReference type="ARBA" id="ARBA00031175"/>
    </source>
</evidence>
<comment type="pathway">
    <text evidence="4">Amino-acid biosynthesis; L-phenylalanine biosynthesis; phenylpyruvate from prephenate: step 1/1.</text>
</comment>
<evidence type="ECO:0000256" key="8">
    <source>
        <dbReference type="ARBA" id="ARBA00014401"/>
    </source>
</evidence>
<accession>A0ABS3A1R5</accession>
<dbReference type="SUPFAM" id="SSF53850">
    <property type="entry name" value="Periplasmic binding protein-like II"/>
    <property type="match status" value="1"/>
</dbReference>
<dbReference type="NCBIfam" id="NF008865">
    <property type="entry name" value="PRK11898.1"/>
    <property type="match status" value="1"/>
</dbReference>
<dbReference type="InterPro" id="IPR008242">
    <property type="entry name" value="Chor_mutase/pphenate_deHydtase"/>
</dbReference>
<keyword evidence="24" id="KW-1185">Reference proteome</keyword>
<dbReference type="RefSeq" id="WP_206369870.1">
    <property type="nucleotide sequence ID" value="NZ_CAWPTG010000072.1"/>
</dbReference>
<proteinExistence type="predicted"/>
<name>A0ABS3A1R5_9VIBR</name>
<reference evidence="23 24" key="1">
    <citation type="submission" date="2021-02" db="EMBL/GenBank/DDBJ databases">
        <title>Draft Genome Sequences of 5 Vibrio neptunius Strains Isolated From of Bivalve Hatcheries.</title>
        <authorList>
            <person name="Galvis F."/>
            <person name="Barja J.L."/>
            <person name="Lemos M.L."/>
            <person name="Balado M."/>
        </authorList>
    </citation>
    <scope>NUCLEOTIDE SEQUENCE [LARGE SCALE GENOMIC DNA]</scope>
    <source>
        <strain evidence="23 24">PP-145.98</strain>
    </source>
</reference>
<dbReference type="EC" id="4.2.1.51" evidence="7"/>
<evidence type="ECO:0000256" key="5">
    <source>
        <dbReference type="ARBA" id="ARBA00004817"/>
    </source>
</evidence>
<dbReference type="InterPro" id="IPR002912">
    <property type="entry name" value="ACT_dom"/>
</dbReference>
<evidence type="ECO:0000256" key="6">
    <source>
        <dbReference type="ARBA" id="ARBA00012404"/>
    </source>
</evidence>
<dbReference type="PROSITE" id="PS51168">
    <property type="entry name" value="CHORISMATE_MUT_2"/>
    <property type="match status" value="1"/>
</dbReference>
<keyword evidence="10" id="KW-0028">Amino-acid biosynthesis</keyword>
<evidence type="ECO:0000256" key="1">
    <source>
        <dbReference type="ARBA" id="ARBA00000824"/>
    </source>
</evidence>
<evidence type="ECO:0000256" key="15">
    <source>
        <dbReference type="ARBA" id="ARBA00023268"/>
    </source>
</evidence>
<evidence type="ECO:0000256" key="4">
    <source>
        <dbReference type="ARBA" id="ARBA00004741"/>
    </source>
</evidence>
<evidence type="ECO:0000259" key="21">
    <source>
        <dbReference type="PROSITE" id="PS51171"/>
    </source>
</evidence>
<evidence type="ECO:0000256" key="7">
    <source>
        <dbReference type="ARBA" id="ARBA00013147"/>
    </source>
</evidence>
<evidence type="ECO:0000256" key="13">
    <source>
        <dbReference type="ARBA" id="ARBA00023235"/>
    </source>
</evidence>
<evidence type="ECO:0000256" key="10">
    <source>
        <dbReference type="ARBA" id="ARBA00022605"/>
    </source>
</evidence>
<keyword evidence="19" id="KW-0175">Coiled coil</keyword>
<evidence type="ECO:0000256" key="11">
    <source>
        <dbReference type="ARBA" id="ARBA00023141"/>
    </source>
</evidence>
<keyword evidence="13" id="KW-0413">Isomerase</keyword>
<evidence type="ECO:0000256" key="12">
    <source>
        <dbReference type="ARBA" id="ARBA00023222"/>
    </source>
</evidence>
<dbReference type="Gene3D" id="3.40.190.10">
    <property type="entry name" value="Periplasmic binding protein-like II"/>
    <property type="match status" value="2"/>
</dbReference>
<comment type="pathway">
    <text evidence="5">Metabolic intermediate biosynthesis; prephenate biosynthesis; prephenate from chorismate: step 1/1.</text>
</comment>
<dbReference type="Gene3D" id="3.30.70.260">
    <property type="match status" value="1"/>
</dbReference>
<dbReference type="Pfam" id="PF01817">
    <property type="entry name" value="CM_2"/>
    <property type="match status" value="1"/>
</dbReference>
<keyword evidence="14 23" id="KW-0456">Lyase</keyword>
<evidence type="ECO:0000256" key="17">
    <source>
        <dbReference type="ARBA" id="ARBA00031520"/>
    </source>
</evidence>
<dbReference type="PIRSF" id="PIRSF001500">
    <property type="entry name" value="Chor_mut_pdt_Ppr"/>
    <property type="match status" value="1"/>
</dbReference>
<keyword evidence="12" id="KW-0584">Phenylalanine biosynthesis</keyword>
<evidence type="ECO:0000256" key="19">
    <source>
        <dbReference type="SAM" id="Coils"/>
    </source>
</evidence>
<feature type="domain" description="Prephenate dehydratase" evidence="21">
    <location>
        <begin position="109"/>
        <end position="289"/>
    </location>
</feature>
<comment type="catalytic activity">
    <reaction evidence="1">
        <text>chorismate = prephenate</text>
        <dbReference type="Rhea" id="RHEA:13897"/>
        <dbReference type="ChEBI" id="CHEBI:29748"/>
        <dbReference type="ChEBI" id="CHEBI:29934"/>
        <dbReference type="EC" id="5.4.99.5"/>
    </reaction>
</comment>
<evidence type="ECO:0000313" key="24">
    <source>
        <dbReference type="Proteomes" id="UP000779070"/>
    </source>
</evidence>
<dbReference type="SUPFAM" id="SSF55021">
    <property type="entry name" value="ACT-like"/>
    <property type="match status" value="1"/>
</dbReference>
<dbReference type="EC" id="5.4.99.5" evidence="6"/>
<dbReference type="GO" id="GO:0004664">
    <property type="term" value="F:prephenate dehydratase activity"/>
    <property type="evidence" value="ECO:0007669"/>
    <property type="project" value="UniProtKB-EC"/>
</dbReference>
<keyword evidence="11" id="KW-0057">Aromatic amino acid biosynthesis</keyword>
<dbReference type="EMBL" id="JAFHLB010000011">
    <property type="protein sequence ID" value="MBN3578134.1"/>
    <property type="molecule type" value="Genomic_DNA"/>
</dbReference>
<dbReference type="SMART" id="SM00830">
    <property type="entry name" value="CM_2"/>
    <property type="match status" value="1"/>
</dbReference>
<evidence type="ECO:0000259" key="20">
    <source>
        <dbReference type="PROSITE" id="PS51168"/>
    </source>
</evidence>
<dbReference type="PANTHER" id="PTHR21022">
    <property type="entry name" value="PREPHENATE DEHYDRATASE P PROTEIN"/>
    <property type="match status" value="1"/>
</dbReference>
<evidence type="ECO:0000256" key="14">
    <source>
        <dbReference type="ARBA" id="ARBA00023239"/>
    </source>
</evidence>
<dbReference type="PROSITE" id="PS51671">
    <property type="entry name" value="ACT"/>
    <property type="match status" value="1"/>
</dbReference>
<protein>
    <recommendedName>
        <fullName evidence="8">Bifunctional chorismate mutase/prephenate dehydratase</fullName>
        <ecNumber evidence="7">4.2.1.51</ecNumber>
        <ecNumber evidence="6">5.4.99.5</ecNumber>
    </recommendedName>
    <alternativeName>
        <fullName evidence="17">Chorismate mutase-prephenate dehydratase</fullName>
    </alternativeName>
    <alternativeName>
        <fullName evidence="16">p-protein</fullName>
    </alternativeName>
</protein>
<dbReference type="InterPro" id="IPR002701">
    <property type="entry name" value="CM_II_prokaryot"/>
</dbReference>
<dbReference type="SUPFAM" id="SSF48600">
    <property type="entry name" value="Chorismate mutase II"/>
    <property type="match status" value="1"/>
</dbReference>
<dbReference type="CDD" id="cd13631">
    <property type="entry name" value="PBP2_Ct-PDT_like"/>
    <property type="match status" value="1"/>
</dbReference>
<dbReference type="InterPro" id="IPR045865">
    <property type="entry name" value="ACT-like_dom_sf"/>
</dbReference>
<gene>
    <name evidence="23" type="primary">pheA</name>
    <name evidence="23" type="ORF">JYA62_10670</name>
</gene>
<evidence type="ECO:0000259" key="22">
    <source>
        <dbReference type="PROSITE" id="PS51671"/>
    </source>
</evidence>
<sequence length="392" mass="44239">MTEQKYSLDEIRLRLNELDDELLKLLSERRKMSIEVAKSKVQTSKPVRDASREQQLLVKLINAGHNKYELDAQYITKLFHTIIEDSVLLQQSYLQNLANPELSRKPLARVAFLGSKGSYSHLASREYFSRKNTELIELNCEHFKEVTQTVESGHADYGVLPIENTSSGSINEVYDLLQHTTLYIVGEMTLPIEHCLVATSDIRLEEIKTLYSHPQPHQQCSEFLSRMKGVTLESCASTADAMQKVKEMGRRDVAAIGNASSGKLYGLQSIQGNIANQTENHTRFIIVARKPVEVSSQIPAKTTLIMSTSQDAGSLVATLLVLQKYGININKLESRPIMGNPWEEMFYVDLESHLESEEMQQALNELTKLTKHLKVLGCYPSENVKPTTVKLQ</sequence>
<evidence type="ECO:0000256" key="9">
    <source>
        <dbReference type="ARBA" id="ARBA00022490"/>
    </source>
</evidence>
<dbReference type="Pfam" id="PF00800">
    <property type="entry name" value="PDT"/>
    <property type="match status" value="1"/>
</dbReference>
<feature type="domain" description="Chorismate mutase" evidence="20">
    <location>
        <begin position="2"/>
        <end position="94"/>
    </location>
</feature>
<dbReference type="InterPro" id="IPR018528">
    <property type="entry name" value="Preph_deHydtase_CS"/>
</dbReference>
<dbReference type="InterPro" id="IPR001086">
    <property type="entry name" value="Preph_deHydtase"/>
</dbReference>
<evidence type="ECO:0000256" key="18">
    <source>
        <dbReference type="ARBA" id="ARBA00047848"/>
    </source>
</evidence>
<dbReference type="NCBIfam" id="TIGR01797">
    <property type="entry name" value="CM_P_1"/>
    <property type="match status" value="1"/>
</dbReference>
<comment type="caution">
    <text evidence="23">The sequence shown here is derived from an EMBL/GenBank/DDBJ whole genome shotgun (WGS) entry which is preliminary data.</text>
</comment>
<keyword evidence="15" id="KW-0511">Multifunctional enzyme</keyword>
<dbReference type="InterPro" id="IPR036263">
    <property type="entry name" value="Chorismate_II_sf"/>
</dbReference>
<comment type="catalytic activity">
    <reaction evidence="18">
        <text>prephenate + H(+) = 3-phenylpyruvate + CO2 + H2O</text>
        <dbReference type="Rhea" id="RHEA:21648"/>
        <dbReference type="ChEBI" id="CHEBI:15377"/>
        <dbReference type="ChEBI" id="CHEBI:15378"/>
        <dbReference type="ChEBI" id="CHEBI:16526"/>
        <dbReference type="ChEBI" id="CHEBI:18005"/>
        <dbReference type="ChEBI" id="CHEBI:29934"/>
        <dbReference type="EC" id="4.2.1.51"/>
    </reaction>
</comment>
<feature type="domain" description="ACT" evidence="22">
    <location>
        <begin position="303"/>
        <end position="380"/>
    </location>
</feature>
<dbReference type="InterPro" id="IPR036979">
    <property type="entry name" value="CM_dom_sf"/>
</dbReference>
<dbReference type="CDD" id="cd04905">
    <property type="entry name" value="ACT_CM-PDT"/>
    <property type="match status" value="1"/>
</dbReference>
<dbReference type="PANTHER" id="PTHR21022:SF19">
    <property type="entry name" value="PREPHENATE DEHYDRATASE-RELATED"/>
    <property type="match status" value="1"/>
</dbReference>